<dbReference type="RefSeq" id="WP_307106980.1">
    <property type="nucleotide sequence ID" value="NZ_JAUTAS010000001.1"/>
</dbReference>
<organism evidence="3 4">
    <name type="scientific">Stenotrophomonas rhizophila</name>
    <dbReference type="NCBI Taxonomy" id="216778"/>
    <lineage>
        <taxon>Bacteria</taxon>
        <taxon>Pseudomonadati</taxon>
        <taxon>Pseudomonadota</taxon>
        <taxon>Gammaproteobacteria</taxon>
        <taxon>Lysobacterales</taxon>
        <taxon>Lysobacteraceae</taxon>
        <taxon>Stenotrophomonas</taxon>
    </lineage>
</organism>
<feature type="chain" id="PRO_5043000634" evidence="2">
    <location>
        <begin position="19"/>
        <end position="304"/>
    </location>
</feature>
<evidence type="ECO:0000256" key="1">
    <source>
        <dbReference type="SAM" id="MobiDB-lite"/>
    </source>
</evidence>
<keyword evidence="2" id="KW-0732">Signal</keyword>
<dbReference type="PROSITE" id="PS51318">
    <property type="entry name" value="TAT"/>
    <property type="match status" value="1"/>
</dbReference>
<dbReference type="AlphaFoldDB" id="A0AAP5E9A4"/>
<dbReference type="InterPro" id="IPR006311">
    <property type="entry name" value="TAT_signal"/>
</dbReference>
<name>A0AAP5E9A4_9GAMM</name>
<evidence type="ECO:0000313" key="4">
    <source>
        <dbReference type="Proteomes" id="UP001226084"/>
    </source>
</evidence>
<reference evidence="3" key="1">
    <citation type="submission" date="2023-07" db="EMBL/GenBank/DDBJ databases">
        <title>Functional and genomic diversity of the sorghum phyllosphere microbiome.</title>
        <authorList>
            <person name="Shade A."/>
        </authorList>
    </citation>
    <scope>NUCLEOTIDE SEQUENCE</scope>
    <source>
        <strain evidence="3">SORGH_AS_0457</strain>
    </source>
</reference>
<evidence type="ECO:0000256" key="2">
    <source>
        <dbReference type="SAM" id="SignalP"/>
    </source>
</evidence>
<comment type="caution">
    <text evidence="3">The sequence shown here is derived from an EMBL/GenBank/DDBJ whole genome shotgun (WGS) entry which is preliminary data.</text>
</comment>
<dbReference type="Proteomes" id="UP001226084">
    <property type="component" value="Unassembled WGS sequence"/>
</dbReference>
<feature type="compositionally biased region" description="Polar residues" evidence="1">
    <location>
        <begin position="48"/>
        <end position="61"/>
    </location>
</feature>
<sequence length="304" mass="33051">MAAKRTFLALAATSLALAAWLTWKPTSFPAHTAQAETSAHEPAPPITAGSSQRPDSTKTSPQRAWFLALKQRADAGDPASQRLLAQAYDRCMYINPNVEQYKERIQRSIRSAETEEKATVLGYLLQHALQECAAVEDGAPIEWEDMRLLYAQAAQGGDLPARVTETVFNPQPALSKVQAAALLEEVLASNDPAAMFALGDAMGEFFGMQVAEPYTALADGELAGRAWQVAACRMGLECGPESPPASRLCLLQGWCYEGTFEQATRRRLGTDAEREALDRRVEAILRAMPPAATLSRALPFEAWG</sequence>
<protein>
    <submittedName>
        <fullName evidence="3">Uncharacterized protein</fullName>
    </submittedName>
</protein>
<evidence type="ECO:0000313" key="3">
    <source>
        <dbReference type="EMBL" id="MDQ1108634.1"/>
    </source>
</evidence>
<proteinExistence type="predicted"/>
<feature type="signal peptide" evidence="2">
    <location>
        <begin position="1"/>
        <end position="18"/>
    </location>
</feature>
<gene>
    <name evidence="3" type="ORF">QE424_001793</name>
</gene>
<dbReference type="EMBL" id="JAUTAS010000001">
    <property type="protein sequence ID" value="MDQ1108634.1"/>
    <property type="molecule type" value="Genomic_DNA"/>
</dbReference>
<accession>A0AAP5E9A4</accession>
<feature type="region of interest" description="Disordered" evidence="1">
    <location>
        <begin position="32"/>
        <end position="61"/>
    </location>
</feature>